<dbReference type="CDD" id="cd04301">
    <property type="entry name" value="NAT_SF"/>
    <property type="match status" value="1"/>
</dbReference>
<organism evidence="2 3">
    <name type="scientific">Stenotrophomonas acidaminiphila</name>
    <dbReference type="NCBI Taxonomy" id="128780"/>
    <lineage>
        <taxon>Bacteria</taxon>
        <taxon>Pseudomonadati</taxon>
        <taxon>Pseudomonadota</taxon>
        <taxon>Gammaproteobacteria</taxon>
        <taxon>Lysobacterales</taxon>
        <taxon>Lysobacteraceae</taxon>
        <taxon>Stenotrophomonas</taxon>
    </lineage>
</organism>
<dbReference type="PANTHER" id="PTHR43792:SF9">
    <property type="entry name" value="RIBOSOMAL-PROTEIN-ALANINE ACETYLTRANSFERASE"/>
    <property type="match status" value="1"/>
</dbReference>
<dbReference type="EMBL" id="CP012900">
    <property type="protein sequence ID" value="ALJ29158.1"/>
    <property type="molecule type" value="Genomic_DNA"/>
</dbReference>
<evidence type="ECO:0000313" key="3">
    <source>
        <dbReference type="Proteomes" id="UP000061010"/>
    </source>
</evidence>
<dbReference type="PANTHER" id="PTHR43792">
    <property type="entry name" value="GNAT FAMILY, PUTATIVE (AFU_ORTHOLOGUE AFUA_3G00765)-RELATED-RELATED"/>
    <property type="match status" value="1"/>
</dbReference>
<dbReference type="KEGG" id="sacz:AOT14_28000"/>
<accession>A0A0S1B2F3</accession>
<dbReference type="PATRIC" id="fig|128780.6.peg.2829"/>
<dbReference type="SUPFAM" id="SSF55729">
    <property type="entry name" value="Acyl-CoA N-acyltransferases (Nat)"/>
    <property type="match status" value="1"/>
</dbReference>
<dbReference type="InterPro" id="IPR051531">
    <property type="entry name" value="N-acetyltransferase"/>
</dbReference>
<dbReference type="PROSITE" id="PS51186">
    <property type="entry name" value="GNAT"/>
    <property type="match status" value="1"/>
</dbReference>
<keyword evidence="2" id="KW-0808">Transferase</keyword>
<evidence type="ECO:0000313" key="2">
    <source>
        <dbReference type="EMBL" id="ALJ29158.1"/>
    </source>
</evidence>
<dbReference type="GO" id="GO:0005737">
    <property type="term" value="C:cytoplasm"/>
    <property type="evidence" value="ECO:0007669"/>
    <property type="project" value="TreeGrafter"/>
</dbReference>
<evidence type="ECO:0000259" key="1">
    <source>
        <dbReference type="PROSITE" id="PS51186"/>
    </source>
</evidence>
<proteinExistence type="predicted"/>
<reference evidence="2 3" key="1">
    <citation type="journal article" date="2015" name="Genome Announc.">
        <title>Complete Genome Sequencing of Stenotrophomonas acidaminiphila ZAC14D2_NAIMI4_2, a Multidrug-Resistant Strain Isolated from Sediments of a Polluted River in Mexico, Uncovers New Antibiotic Resistance Genes and a Novel Class-II Lasso Peptide Biosynthesis Gene Cluster.</title>
        <authorList>
            <person name="Vinuesa P."/>
            <person name="Ochoa-Sanchez L.E."/>
        </authorList>
    </citation>
    <scope>NUCLEOTIDE SEQUENCE [LARGE SCALE GENOMIC DNA]</scope>
    <source>
        <strain evidence="2 3">ZAC14D2_NAIMI4_2</strain>
    </source>
</reference>
<dbReference type="Proteomes" id="UP000061010">
    <property type="component" value="Chromosome"/>
</dbReference>
<keyword evidence="3" id="KW-1185">Reference proteome</keyword>
<name>A0A0S1B2F3_9GAMM</name>
<gene>
    <name evidence="2" type="ORF">AOT14_28000</name>
</gene>
<dbReference type="Pfam" id="PF13302">
    <property type="entry name" value="Acetyltransf_3"/>
    <property type="match status" value="1"/>
</dbReference>
<dbReference type="AlphaFoldDB" id="A0A0S1B2F3"/>
<dbReference type="Gene3D" id="3.40.630.30">
    <property type="match status" value="1"/>
</dbReference>
<dbReference type="OrthoDB" id="9801656at2"/>
<dbReference type="InterPro" id="IPR016181">
    <property type="entry name" value="Acyl_CoA_acyltransferase"/>
</dbReference>
<dbReference type="GO" id="GO:0008999">
    <property type="term" value="F:protein-N-terminal-alanine acetyltransferase activity"/>
    <property type="evidence" value="ECO:0007669"/>
    <property type="project" value="TreeGrafter"/>
</dbReference>
<sequence>MPTRLPQPELSSLRLRLREPREDDAPALFAIHSDPQVMRYWSCPAWTRPAQAEQKLAEIRRQRRELDILVWAIADAHSDLLIGSSAVFAMNLEQGRAEIGYSLHRDWQGRGLASEALRMILRHLFDGMGLRRIEADIDPRNLASCRLVEKLGFVREGTLHERWQVNGECADSALYGLLRRDFIDPQATYAQGHAGVPAR</sequence>
<feature type="domain" description="N-acetyltransferase" evidence="1">
    <location>
        <begin position="15"/>
        <end position="181"/>
    </location>
</feature>
<protein>
    <submittedName>
        <fullName evidence="2">Acetyltransferase</fullName>
    </submittedName>
</protein>
<dbReference type="InterPro" id="IPR000182">
    <property type="entry name" value="GNAT_dom"/>
</dbReference>